<dbReference type="InterPro" id="IPR003819">
    <property type="entry name" value="TauD/TfdA-like"/>
</dbReference>
<evidence type="ECO:0000256" key="5">
    <source>
        <dbReference type="ARBA" id="ARBA00023002"/>
    </source>
</evidence>
<evidence type="ECO:0000256" key="2">
    <source>
        <dbReference type="ARBA" id="ARBA00005896"/>
    </source>
</evidence>
<gene>
    <name evidence="8" type="ORF">WICMUC_000491</name>
</gene>
<keyword evidence="6" id="KW-0408">Iron</keyword>
<organism evidence="8 9">
    <name type="scientific">Wickerhamomyces mucosus</name>
    <dbReference type="NCBI Taxonomy" id="1378264"/>
    <lineage>
        <taxon>Eukaryota</taxon>
        <taxon>Fungi</taxon>
        <taxon>Dikarya</taxon>
        <taxon>Ascomycota</taxon>
        <taxon>Saccharomycotina</taxon>
        <taxon>Saccharomycetes</taxon>
        <taxon>Phaffomycetales</taxon>
        <taxon>Wickerhamomycetaceae</taxon>
        <taxon>Wickerhamomyces</taxon>
    </lineage>
</organism>
<sequence length="396" mass="45068">MPTSTSVETDPVQVNFAKLNLKSKLSEDQIVDIKKKLKSLDQFPHNIYGLRVEIGEDGIIRTPKDESETAKYKDWLPTWDPLEKYEPYEVFPFEDKGLKADKDFKNLFNSSEYKVADITPKFGTEISGIQLSQLTDEGKNDLARYVAERGVVVFKDQDLKDKGPGFAEEFGEYFGPLHIHPTTGAPEGHSKIHLVYKPSDSIKPQDAHLKTHSKANFWHSDVSYEKQPPSITFLGILEGPVSGGDTAFLDATEAYNRLSPEFQQIIERLQVVHQGVKQAQNSRDTIGIVRREPVTNIHPLVRTHPVTGKKSIYVNPGFSTEIVGLKYEESQAILSFLYDHLHTSIDLHARVKWSPGSVVVWDNRRTSHTALFDWETDERRHLFRITPRAEVPYLDK</sequence>
<dbReference type="InterPro" id="IPR042098">
    <property type="entry name" value="TauD-like_sf"/>
</dbReference>
<comment type="cofactor">
    <cofactor evidence="1">
        <name>Fe(2+)</name>
        <dbReference type="ChEBI" id="CHEBI:29033"/>
    </cofactor>
</comment>
<evidence type="ECO:0000313" key="8">
    <source>
        <dbReference type="EMBL" id="KAH3680226.1"/>
    </source>
</evidence>
<reference evidence="8" key="2">
    <citation type="submission" date="2021-01" db="EMBL/GenBank/DDBJ databases">
        <authorList>
            <person name="Schikora-Tamarit M.A."/>
        </authorList>
    </citation>
    <scope>NUCLEOTIDE SEQUENCE</scope>
    <source>
        <strain evidence="8">CBS6341</strain>
    </source>
</reference>
<dbReference type="SUPFAM" id="SSF51197">
    <property type="entry name" value="Clavaminate synthase-like"/>
    <property type="match status" value="1"/>
</dbReference>
<evidence type="ECO:0000256" key="1">
    <source>
        <dbReference type="ARBA" id="ARBA00001954"/>
    </source>
</evidence>
<evidence type="ECO:0000256" key="4">
    <source>
        <dbReference type="ARBA" id="ARBA00022964"/>
    </source>
</evidence>
<dbReference type="InterPro" id="IPR051323">
    <property type="entry name" value="AtsK-like"/>
</dbReference>
<dbReference type="Pfam" id="PF02668">
    <property type="entry name" value="TauD"/>
    <property type="match status" value="1"/>
</dbReference>
<protein>
    <recommendedName>
        <fullName evidence="7">TauD/TfdA-like domain-containing protein</fullName>
    </recommendedName>
</protein>
<proteinExistence type="inferred from homology"/>
<name>A0A9P8TJ35_9ASCO</name>
<dbReference type="GO" id="GO:0044273">
    <property type="term" value="P:sulfur compound catabolic process"/>
    <property type="evidence" value="ECO:0007669"/>
    <property type="project" value="TreeGrafter"/>
</dbReference>
<keyword evidence="5" id="KW-0560">Oxidoreductase</keyword>
<comment type="similarity">
    <text evidence="2">Belongs to the TfdA dioxygenase family.</text>
</comment>
<reference evidence="8" key="1">
    <citation type="journal article" date="2021" name="Open Biol.">
        <title>Shared evolutionary footprints suggest mitochondrial oxidative damage underlies multiple complex I losses in fungi.</title>
        <authorList>
            <person name="Schikora-Tamarit M.A."/>
            <person name="Marcet-Houben M."/>
            <person name="Nosek J."/>
            <person name="Gabaldon T."/>
        </authorList>
    </citation>
    <scope>NUCLEOTIDE SEQUENCE</scope>
    <source>
        <strain evidence="8">CBS6341</strain>
    </source>
</reference>
<dbReference type="FunFam" id="3.60.130.10:FF:000003">
    <property type="entry name" value="Alpha-ketoglutarate-dependent taurine dioxygenase"/>
    <property type="match status" value="1"/>
</dbReference>
<accession>A0A9P8TJ35</accession>
<evidence type="ECO:0000313" key="9">
    <source>
        <dbReference type="Proteomes" id="UP000769528"/>
    </source>
</evidence>
<comment type="caution">
    <text evidence="8">The sequence shown here is derived from an EMBL/GenBank/DDBJ whole genome shotgun (WGS) entry which is preliminary data.</text>
</comment>
<evidence type="ECO:0000256" key="3">
    <source>
        <dbReference type="ARBA" id="ARBA00022723"/>
    </source>
</evidence>
<dbReference type="AlphaFoldDB" id="A0A9P8TJ35"/>
<keyword evidence="4" id="KW-0223">Dioxygenase</keyword>
<keyword evidence="3" id="KW-0479">Metal-binding</keyword>
<dbReference type="Gene3D" id="3.60.130.10">
    <property type="entry name" value="Clavaminate synthase-like"/>
    <property type="match status" value="1"/>
</dbReference>
<dbReference type="GO" id="GO:0000907">
    <property type="term" value="F:sulfonate dioxygenase activity"/>
    <property type="evidence" value="ECO:0007669"/>
    <property type="project" value="TreeGrafter"/>
</dbReference>
<keyword evidence="9" id="KW-1185">Reference proteome</keyword>
<evidence type="ECO:0000259" key="7">
    <source>
        <dbReference type="Pfam" id="PF02668"/>
    </source>
</evidence>
<dbReference type="Proteomes" id="UP000769528">
    <property type="component" value="Unassembled WGS sequence"/>
</dbReference>
<feature type="domain" description="TauD/TfdA-like" evidence="7">
    <location>
        <begin position="115"/>
        <end position="386"/>
    </location>
</feature>
<evidence type="ECO:0000256" key="6">
    <source>
        <dbReference type="ARBA" id="ARBA00023004"/>
    </source>
</evidence>
<dbReference type="GO" id="GO:0005737">
    <property type="term" value="C:cytoplasm"/>
    <property type="evidence" value="ECO:0007669"/>
    <property type="project" value="TreeGrafter"/>
</dbReference>
<dbReference type="PANTHER" id="PTHR30468">
    <property type="entry name" value="ALPHA-KETOGLUTARATE-DEPENDENT SULFONATE DIOXYGENASE"/>
    <property type="match status" value="1"/>
</dbReference>
<dbReference type="GO" id="GO:0046872">
    <property type="term" value="F:metal ion binding"/>
    <property type="evidence" value="ECO:0007669"/>
    <property type="project" value="UniProtKB-KW"/>
</dbReference>
<dbReference type="PANTHER" id="PTHR30468:SF1">
    <property type="entry name" value="ALPHA-KETOGLUTARATE-DEPENDENT SULFONATE DIOXYGENASE"/>
    <property type="match status" value="1"/>
</dbReference>
<dbReference type="OrthoDB" id="10257314at2759"/>
<dbReference type="EMBL" id="JAEUBF010000152">
    <property type="protein sequence ID" value="KAH3680226.1"/>
    <property type="molecule type" value="Genomic_DNA"/>
</dbReference>